<organism evidence="2">
    <name type="scientific">Arundo donax</name>
    <name type="common">Giant reed</name>
    <name type="synonym">Donax arundinaceus</name>
    <dbReference type="NCBI Taxonomy" id="35708"/>
    <lineage>
        <taxon>Eukaryota</taxon>
        <taxon>Viridiplantae</taxon>
        <taxon>Streptophyta</taxon>
        <taxon>Embryophyta</taxon>
        <taxon>Tracheophyta</taxon>
        <taxon>Spermatophyta</taxon>
        <taxon>Magnoliopsida</taxon>
        <taxon>Liliopsida</taxon>
        <taxon>Poales</taxon>
        <taxon>Poaceae</taxon>
        <taxon>PACMAD clade</taxon>
        <taxon>Arundinoideae</taxon>
        <taxon>Arundineae</taxon>
        <taxon>Arundo</taxon>
    </lineage>
</organism>
<feature type="region of interest" description="Disordered" evidence="1">
    <location>
        <begin position="1"/>
        <end position="20"/>
    </location>
</feature>
<sequence length="36" mass="4297">MSQEEVTRSTRHQIPGTWMTKTQHPSLEYVEAHRML</sequence>
<dbReference type="AlphaFoldDB" id="A0A0A9G1W6"/>
<reference evidence="2" key="2">
    <citation type="journal article" date="2015" name="Data Brief">
        <title>Shoot transcriptome of the giant reed, Arundo donax.</title>
        <authorList>
            <person name="Barrero R.A."/>
            <person name="Guerrero F.D."/>
            <person name="Moolhuijzen P."/>
            <person name="Goolsby J.A."/>
            <person name="Tidwell J."/>
            <person name="Bellgard S.E."/>
            <person name="Bellgard M.I."/>
        </authorList>
    </citation>
    <scope>NUCLEOTIDE SEQUENCE</scope>
    <source>
        <tissue evidence="2">Shoot tissue taken approximately 20 cm above the soil surface</tissue>
    </source>
</reference>
<reference evidence="2" key="1">
    <citation type="submission" date="2014-09" db="EMBL/GenBank/DDBJ databases">
        <authorList>
            <person name="Magalhaes I.L.F."/>
            <person name="Oliveira U."/>
            <person name="Santos F.R."/>
            <person name="Vidigal T.H.D.A."/>
            <person name="Brescovit A.D."/>
            <person name="Santos A.J."/>
        </authorList>
    </citation>
    <scope>NUCLEOTIDE SEQUENCE</scope>
    <source>
        <tissue evidence="2">Shoot tissue taken approximately 20 cm above the soil surface</tissue>
    </source>
</reference>
<dbReference type="EMBL" id="GBRH01181360">
    <property type="protein sequence ID" value="JAE16536.1"/>
    <property type="molecule type" value="Transcribed_RNA"/>
</dbReference>
<accession>A0A0A9G1W6</accession>
<name>A0A0A9G1W6_ARUDO</name>
<evidence type="ECO:0000313" key="2">
    <source>
        <dbReference type="EMBL" id="JAE16536.1"/>
    </source>
</evidence>
<protein>
    <submittedName>
        <fullName evidence="2">Uncharacterized protein</fullName>
    </submittedName>
</protein>
<evidence type="ECO:0000256" key="1">
    <source>
        <dbReference type="SAM" id="MobiDB-lite"/>
    </source>
</evidence>
<proteinExistence type="predicted"/>